<protein>
    <recommendedName>
        <fullName evidence="1">Type IV secretion system coupling protein TraD DNA-binding domain-containing protein</fullName>
    </recommendedName>
</protein>
<dbReference type="Gene3D" id="3.40.50.300">
    <property type="entry name" value="P-loop containing nucleotide triphosphate hydrolases"/>
    <property type="match status" value="2"/>
</dbReference>
<dbReference type="InterPro" id="IPR027417">
    <property type="entry name" value="P-loop_NTPase"/>
</dbReference>
<gene>
    <name evidence="2" type="ORF">A2966_00015</name>
</gene>
<sequence length="723" mass="81974">MTLSHLQIRTPKDDETAIEAAVQIFSSLLPSHVGLFKRFVYPPPRYAFEIYLLGQTIYFYITTPASRRTLLESLVHSAYPKSLIKHTRDPLEILLKSPRLTVGEMKLNYSYHLPIKTYAEFSAIDPLTALMGFLSKQDANARLAIQILVTAASFPWAGKTLDSRTRQVYDSKTGTVKEEKSKENASYLSQKVLFQGGRCAIRLIAGSTKTGHSPLIYLQNLAGTLGTFSLGEGNSLVFRRPLFNKQILLNRIKKRDFGLFDRRRQILNAQELATLWHPSGKLLSGVKNIAWGKTLLGEPPENLPIAERLTAEKKKELNFFATTVFKNKDNIFGILTPDRRRHVYIVGKTGAGKSTLIANMAIDDIRKGRGVGIIDPHGDLSEIILDYIPKRRMNDVVYLEPFDTKRPFAINVLEVRNQQHKDLVSSGIVSIFSKIYGNSWGPRLEYILRNTILTLLELQDVTLVDALSLLADKKYRLRIYPKIKDQILLNFWQNEFDQMTDRLRAESTSAVQNKVGQFVSSKMIRNIIGHTKSTINLEEIMNSGKILILNLSQGKLGEDNAALLGAMIITQIQLAAMNRSFVREEERRDFFLYVDEFQNFATISFIKILSEARKYRLALTLTNQYIEQLDEEIMHAIFGNVGSLVSFVVGARDATVLTKEFSQIFTEVDLVNIGKYEIVLKLCIDNMTSMPFPAKTLPLPALKNDNKEKIVRLSKEKYGRKVI</sequence>
<dbReference type="AlphaFoldDB" id="A0A1F7J6Z1"/>
<dbReference type="Proteomes" id="UP000176480">
    <property type="component" value="Unassembled WGS sequence"/>
</dbReference>
<name>A0A1F7J6Z1_9BACT</name>
<reference evidence="2 3" key="1">
    <citation type="journal article" date="2016" name="Nat. Commun.">
        <title>Thousands of microbial genomes shed light on interconnected biogeochemical processes in an aquifer system.</title>
        <authorList>
            <person name="Anantharaman K."/>
            <person name="Brown C.T."/>
            <person name="Hug L.A."/>
            <person name="Sharon I."/>
            <person name="Castelle C.J."/>
            <person name="Probst A.J."/>
            <person name="Thomas B.C."/>
            <person name="Singh A."/>
            <person name="Wilkins M.J."/>
            <person name="Karaoz U."/>
            <person name="Brodie E.L."/>
            <person name="Williams K.H."/>
            <person name="Hubbard S.S."/>
            <person name="Banfield J.F."/>
        </authorList>
    </citation>
    <scope>NUCLEOTIDE SEQUENCE [LARGE SCALE GENOMIC DNA]</scope>
</reference>
<dbReference type="Pfam" id="PF10412">
    <property type="entry name" value="TrwB_AAD_bind"/>
    <property type="match status" value="1"/>
</dbReference>
<dbReference type="CDD" id="cd01127">
    <property type="entry name" value="TrwB_TraG_TraD_VirD4"/>
    <property type="match status" value="1"/>
</dbReference>
<dbReference type="PANTHER" id="PTHR30121">
    <property type="entry name" value="UNCHARACTERIZED PROTEIN YJGR-RELATED"/>
    <property type="match status" value="1"/>
</dbReference>
<evidence type="ECO:0000313" key="2">
    <source>
        <dbReference type="EMBL" id="OGK51385.1"/>
    </source>
</evidence>
<evidence type="ECO:0000259" key="1">
    <source>
        <dbReference type="Pfam" id="PF10412"/>
    </source>
</evidence>
<organism evidence="2 3">
    <name type="scientific">Candidatus Roizmanbacteria bacterium RIFCSPLOWO2_01_FULL_41_22</name>
    <dbReference type="NCBI Taxonomy" id="1802067"/>
    <lineage>
        <taxon>Bacteria</taxon>
        <taxon>Candidatus Roizmaniibacteriota</taxon>
    </lineage>
</organism>
<dbReference type="STRING" id="1802067.A2966_00015"/>
<dbReference type="PANTHER" id="PTHR30121:SF11">
    <property type="entry name" value="AAA+ ATPASE DOMAIN-CONTAINING PROTEIN"/>
    <property type="match status" value="1"/>
</dbReference>
<feature type="domain" description="Type IV secretion system coupling protein TraD DNA-binding" evidence="1">
    <location>
        <begin position="340"/>
        <end position="631"/>
    </location>
</feature>
<comment type="caution">
    <text evidence="2">The sequence shown here is derived from an EMBL/GenBank/DDBJ whole genome shotgun (WGS) entry which is preliminary data.</text>
</comment>
<dbReference type="InterPro" id="IPR019476">
    <property type="entry name" value="T4SS_TraD_DNA-bd"/>
</dbReference>
<dbReference type="SUPFAM" id="SSF52540">
    <property type="entry name" value="P-loop containing nucleoside triphosphate hydrolases"/>
    <property type="match status" value="1"/>
</dbReference>
<dbReference type="InterPro" id="IPR051162">
    <property type="entry name" value="T4SS_component"/>
</dbReference>
<accession>A0A1F7J6Z1</accession>
<proteinExistence type="predicted"/>
<evidence type="ECO:0000313" key="3">
    <source>
        <dbReference type="Proteomes" id="UP000176480"/>
    </source>
</evidence>
<dbReference type="EMBL" id="MGAR01000030">
    <property type="protein sequence ID" value="OGK51385.1"/>
    <property type="molecule type" value="Genomic_DNA"/>
</dbReference>